<evidence type="ECO:0000313" key="8">
    <source>
        <dbReference type="EMBL" id="OIV38696.1"/>
    </source>
</evidence>
<evidence type="ECO:0000259" key="6">
    <source>
        <dbReference type="Pfam" id="PF01243"/>
    </source>
</evidence>
<feature type="binding site" evidence="5">
    <location>
        <position position="100"/>
    </location>
    <ligand>
        <name>FMN</name>
        <dbReference type="ChEBI" id="CHEBI:58210"/>
    </ligand>
</feature>
<sequence length="231" mass="24445">MTDHHSDGAPGVAAELLRSAPPPMARELPGFDAGRAPAAPGRLFVAWLAEALDAGAADPQVMTLSTVDAEGLPDARVLVLRDVDEAGGGWMFAADAASPKGRQLAGVPAAAMTVYWPAVGRQVRLRGPVETAPRPVAEADFASRSPLSRAATLVGRQSEPLGSAEQLAAAAEDALHRIEAEPGASAPGHTVYVLRAETAEFWQGDPERRHVRLRYRRRADGGGWDRSLLWP</sequence>
<feature type="binding site" evidence="5">
    <location>
        <position position="202"/>
    </location>
    <ligand>
        <name>FMN</name>
        <dbReference type="ChEBI" id="CHEBI:58210"/>
    </ligand>
</feature>
<feature type="domain" description="Pyridoxamine 5'-phosphate oxidase N-terminal" evidence="6">
    <location>
        <begin position="49"/>
        <end position="172"/>
    </location>
</feature>
<feature type="binding site" evidence="5">
    <location>
        <position position="122"/>
    </location>
    <ligand>
        <name>FMN</name>
        <dbReference type="ChEBI" id="CHEBI:58210"/>
    </ligand>
</feature>
<protein>
    <recommendedName>
        <fullName evidence="10">Oxidase</fullName>
    </recommendedName>
</protein>
<dbReference type="PIRSF" id="PIRSF000190">
    <property type="entry name" value="Pyd_amn-ph_oxd"/>
    <property type="match status" value="1"/>
</dbReference>
<name>A0A1J7CB02_9ACTN</name>
<dbReference type="PANTHER" id="PTHR10851">
    <property type="entry name" value="PYRIDOXINE-5-PHOSPHATE OXIDASE"/>
    <property type="match status" value="1"/>
</dbReference>
<keyword evidence="2" id="KW-0285">Flavoprotein</keyword>
<evidence type="ECO:0000256" key="3">
    <source>
        <dbReference type="ARBA" id="ARBA00022643"/>
    </source>
</evidence>
<gene>
    <name evidence="8" type="ORF">BIV57_04405</name>
</gene>
<dbReference type="EMBL" id="MLCF01000015">
    <property type="protein sequence ID" value="OIV38696.1"/>
    <property type="molecule type" value="Genomic_DNA"/>
</dbReference>
<dbReference type="NCBIfam" id="NF004231">
    <property type="entry name" value="PRK05679.1"/>
    <property type="match status" value="1"/>
</dbReference>
<dbReference type="Proteomes" id="UP000243342">
    <property type="component" value="Unassembled WGS sequence"/>
</dbReference>
<reference evidence="8 9" key="1">
    <citation type="submission" date="2016-10" db="EMBL/GenBank/DDBJ databases">
        <title>Genome sequence of Streptomyces gilvigriseus MUSC 26.</title>
        <authorList>
            <person name="Lee L.-H."/>
            <person name="Ser H.-L."/>
        </authorList>
    </citation>
    <scope>NUCLEOTIDE SEQUENCE [LARGE SCALE GENOMIC DNA]</scope>
    <source>
        <strain evidence="8 9">MUSC 26</strain>
    </source>
</reference>
<keyword evidence="4" id="KW-0560">Oxidoreductase</keyword>
<dbReference type="GO" id="GO:0008615">
    <property type="term" value="P:pyridoxine biosynthetic process"/>
    <property type="evidence" value="ECO:0007669"/>
    <property type="project" value="InterPro"/>
</dbReference>
<evidence type="ECO:0008006" key="10">
    <source>
        <dbReference type="Google" id="ProtNLM"/>
    </source>
</evidence>
<evidence type="ECO:0000256" key="2">
    <source>
        <dbReference type="ARBA" id="ARBA00022630"/>
    </source>
</evidence>
<dbReference type="GO" id="GO:0010181">
    <property type="term" value="F:FMN binding"/>
    <property type="evidence" value="ECO:0007669"/>
    <property type="project" value="InterPro"/>
</dbReference>
<dbReference type="InterPro" id="IPR012349">
    <property type="entry name" value="Split_barrel_FMN-bd"/>
</dbReference>
<dbReference type="PANTHER" id="PTHR10851:SF0">
    <property type="entry name" value="PYRIDOXINE-5'-PHOSPHATE OXIDASE"/>
    <property type="match status" value="1"/>
</dbReference>
<dbReference type="InterPro" id="IPR019576">
    <property type="entry name" value="Pyridoxamine_oxidase_dimer_C"/>
</dbReference>
<dbReference type="Pfam" id="PF10590">
    <property type="entry name" value="PNP_phzG_C"/>
    <property type="match status" value="1"/>
</dbReference>
<dbReference type="STRING" id="1428644.BIV57_04405"/>
<comment type="caution">
    <text evidence="8">The sequence shown here is derived from an EMBL/GenBank/DDBJ whole genome shotgun (WGS) entry which is preliminary data.</text>
</comment>
<evidence type="ECO:0000259" key="7">
    <source>
        <dbReference type="Pfam" id="PF10590"/>
    </source>
</evidence>
<dbReference type="GO" id="GO:0004733">
    <property type="term" value="F:pyridoxamine phosphate oxidase activity"/>
    <property type="evidence" value="ECO:0007669"/>
    <property type="project" value="InterPro"/>
</dbReference>
<dbReference type="Gene3D" id="2.30.110.10">
    <property type="entry name" value="Electron Transport, Fmn-binding Protein, Chain A"/>
    <property type="match status" value="1"/>
</dbReference>
<proteinExistence type="inferred from homology"/>
<evidence type="ECO:0000256" key="4">
    <source>
        <dbReference type="ARBA" id="ARBA00023002"/>
    </source>
</evidence>
<dbReference type="AlphaFoldDB" id="A0A1J7CB02"/>
<keyword evidence="9" id="KW-1185">Reference proteome</keyword>
<dbReference type="InterPro" id="IPR000659">
    <property type="entry name" value="Pyridox_Oxase"/>
</dbReference>
<feature type="binding site" evidence="5">
    <location>
        <position position="212"/>
    </location>
    <ligand>
        <name>FMN</name>
        <dbReference type="ChEBI" id="CHEBI:58210"/>
    </ligand>
</feature>
<evidence type="ECO:0000256" key="5">
    <source>
        <dbReference type="PIRSR" id="PIRSR000190-2"/>
    </source>
</evidence>
<feature type="binding site" evidence="5">
    <location>
        <begin position="157"/>
        <end position="158"/>
    </location>
    <ligand>
        <name>FMN</name>
        <dbReference type="ChEBI" id="CHEBI:58210"/>
    </ligand>
</feature>
<evidence type="ECO:0000256" key="1">
    <source>
        <dbReference type="ARBA" id="ARBA00007301"/>
    </source>
</evidence>
<feature type="domain" description="Pyridoxine 5'-phosphate oxidase dimerisation C-terminal" evidence="7">
    <location>
        <begin position="190"/>
        <end position="231"/>
    </location>
</feature>
<dbReference type="SUPFAM" id="SSF50475">
    <property type="entry name" value="FMN-binding split barrel"/>
    <property type="match status" value="1"/>
</dbReference>
<dbReference type="InterPro" id="IPR011576">
    <property type="entry name" value="Pyridox_Oxase_N"/>
</dbReference>
<evidence type="ECO:0000313" key="9">
    <source>
        <dbReference type="Proteomes" id="UP000243342"/>
    </source>
</evidence>
<keyword evidence="3 5" id="KW-0288">FMN</keyword>
<dbReference type="RefSeq" id="WP_071655327.1">
    <property type="nucleotide sequence ID" value="NZ_MLCF01000015.1"/>
</dbReference>
<dbReference type="Pfam" id="PF01243">
    <property type="entry name" value="PNPOx_N"/>
    <property type="match status" value="1"/>
</dbReference>
<organism evidence="8 9">
    <name type="scientific">Mangrovactinospora gilvigrisea</name>
    <dbReference type="NCBI Taxonomy" id="1428644"/>
    <lineage>
        <taxon>Bacteria</taxon>
        <taxon>Bacillati</taxon>
        <taxon>Actinomycetota</taxon>
        <taxon>Actinomycetes</taxon>
        <taxon>Kitasatosporales</taxon>
        <taxon>Streptomycetaceae</taxon>
        <taxon>Mangrovactinospora</taxon>
    </lineage>
</organism>
<comment type="similarity">
    <text evidence="1">Belongs to the pyridoxamine 5'-phosphate oxidase family.</text>
</comment>
<comment type="cofactor">
    <cofactor evidence="5">
        <name>FMN</name>
        <dbReference type="ChEBI" id="CHEBI:58210"/>
    </cofactor>
    <text evidence="5">Binds 1 FMN per subunit.</text>
</comment>
<accession>A0A1J7CB02</accession>